<organism evidence="1 2">
    <name type="scientific">Amycolatopsis rubida</name>
    <dbReference type="NCBI Taxonomy" id="112413"/>
    <lineage>
        <taxon>Bacteria</taxon>
        <taxon>Bacillati</taxon>
        <taxon>Actinomycetota</taxon>
        <taxon>Actinomycetes</taxon>
        <taxon>Pseudonocardiales</taxon>
        <taxon>Pseudonocardiaceae</taxon>
        <taxon>Amycolatopsis</taxon>
    </lineage>
</organism>
<evidence type="ECO:0000313" key="1">
    <source>
        <dbReference type="EMBL" id="SFO22440.1"/>
    </source>
</evidence>
<accession>A0A1I5FFD3</accession>
<dbReference type="EMBL" id="FOWC01000001">
    <property type="protein sequence ID" value="SFO22440.1"/>
    <property type="molecule type" value="Genomic_DNA"/>
</dbReference>
<reference evidence="1 2" key="1">
    <citation type="submission" date="2016-10" db="EMBL/GenBank/DDBJ databases">
        <authorList>
            <person name="de Groot N.N."/>
        </authorList>
    </citation>
    <scope>NUCLEOTIDE SEQUENCE [LARGE SCALE GENOMIC DNA]</scope>
    <source>
        <strain evidence="1 2">DSM 44637</strain>
    </source>
</reference>
<sequence length="41" mass="4562">MELQLVVLTLAVVLLLIAGTVFAAWRSERVDRDDEPPPRDG</sequence>
<proteinExistence type="predicted"/>
<gene>
    <name evidence="1" type="ORF">SAMN05421854_1011095</name>
</gene>
<name>A0A1I5FFD3_9PSEU</name>
<dbReference type="AlphaFoldDB" id="A0A1I5FFD3"/>
<evidence type="ECO:0000313" key="2">
    <source>
        <dbReference type="Proteomes" id="UP000199137"/>
    </source>
</evidence>
<dbReference type="Proteomes" id="UP000199137">
    <property type="component" value="Unassembled WGS sequence"/>
</dbReference>
<protein>
    <submittedName>
        <fullName evidence="1">Uncharacterized protein</fullName>
    </submittedName>
</protein>
<dbReference type="RefSeq" id="WP_255366059.1">
    <property type="nucleotide sequence ID" value="NZ_FOWC01000001.1"/>
</dbReference>
<dbReference type="STRING" id="112413.SAMN05421854_1011095"/>